<dbReference type="InterPro" id="IPR012245">
    <property type="entry name" value="MoaB"/>
</dbReference>
<dbReference type="SMART" id="SM00852">
    <property type="entry name" value="MoCF_biosynth"/>
    <property type="match status" value="1"/>
</dbReference>
<gene>
    <name evidence="8" type="ORF">HMPREF0872_06160</name>
</gene>
<dbReference type="NCBIfam" id="TIGR00177">
    <property type="entry name" value="molyb_syn"/>
    <property type="match status" value="1"/>
</dbReference>
<protein>
    <recommendedName>
        <fullName evidence="4 6">Molybdenum cofactor biosynthesis protein B</fullName>
    </recommendedName>
</protein>
<evidence type="ECO:0000259" key="7">
    <source>
        <dbReference type="SMART" id="SM00852"/>
    </source>
</evidence>
<dbReference type="PIRSF" id="PIRSF006443">
    <property type="entry name" value="MoaB"/>
    <property type="match status" value="1"/>
</dbReference>
<sequence>MSHMEMDRRPLEVAILTVSDTRTWETDKGGQTVAQFVKEAHHHVAAQAIVPDDYDQIQSQIREWLREIHPDCIITTGGTGIAKRDVTIEAVTDLLDKEIPGFGEIFRYISYVDDIGTRAMASRAVAGVSEKTVIFSLPGSVGAVSLGMERLIIPEMAHAVYEVNK</sequence>
<dbReference type="InterPro" id="IPR008284">
    <property type="entry name" value="MoCF_biosynth_CS"/>
</dbReference>
<evidence type="ECO:0000256" key="4">
    <source>
        <dbReference type="ARBA" id="ARBA00015262"/>
    </source>
</evidence>
<name>A0A096CP24_9FIRM</name>
<evidence type="ECO:0000256" key="5">
    <source>
        <dbReference type="ARBA" id="ARBA00023150"/>
    </source>
</evidence>
<evidence type="ECO:0000256" key="3">
    <source>
        <dbReference type="ARBA" id="ARBA00006112"/>
    </source>
</evidence>
<dbReference type="Proteomes" id="UP000029628">
    <property type="component" value="Unassembled WGS sequence"/>
</dbReference>
<dbReference type="PANTHER" id="PTHR43232">
    <property type="entry name" value="MOLYBDENUM COFACTOR BIOSYNTHESIS PROTEIN B"/>
    <property type="match status" value="1"/>
</dbReference>
<comment type="similarity">
    <text evidence="3 6">Belongs to the MoaB/Mog family.</text>
</comment>
<dbReference type="UniPathway" id="UPA00344"/>
<dbReference type="RefSeq" id="WP_038152771.1">
    <property type="nucleotide sequence ID" value="NZ_JRNT01000018.1"/>
</dbReference>
<dbReference type="GO" id="GO:0006777">
    <property type="term" value="P:Mo-molybdopterin cofactor biosynthetic process"/>
    <property type="evidence" value="ECO:0007669"/>
    <property type="project" value="UniProtKB-UniRule"/>
</dbReference>
<dbReference type="Gene3D" id="3.40.980.10">
    <property type="entry name" value="MoaB/Mog-like domain"/>
    <property type="match status" value="1"/>
</dbReference>
<dbReference type="AlphaFoldDB" id="A0A096CP24"/>
<dbReference type="CDD" id="cd00886">
    <property type="entry name" value="MogA_MoaB"/>
    <property type="match status" value="1"/>
</dbReference>
<evidence type="ECO:0000256" key="1">
    <source>
        <dbReference type="ARBA" id="ARBA00003487"/>
    </source>
</evidence>
<comment type="function">
    <text evidence="1 6">May be involved in the biosynthesis of molybdopterin.</text>
</comment>
<evidence type="ECO:0000313" key="9">
    <source>
        <dbReference type="Proteomes" id="UP000029628"/>
    </source>
</evidence>
<dbReference type="FunFam" id="3.40.980.10:FF:000006">
    <property type="entry name" value="Molybdenum cofactor biosynthesis protein B"/>
    <property type="match status" value="1"/>
</dbReference>
<dbReference type="Pfam" id="PF00994">
    <property type="entry name" value="MoCF_biosynth"/>
    <property type="match status" value="1"/>
</dbReference>
<reference evidence="8 9" key="1">
    <citation type="submission" date="2014-07" db="EMBL/GenBank/DDBJ databases">
        <authorList>
            <person name="McCorrison J."/>
            <person name="Sanka R."/>
            <person name="Torralba M."/>
            <person name="Gillis M."/>
            <person name="Haft D.H."/>
            <person name="Methe B."/>
            <person name="Sutton G."/>
            <person name="Nelson K.E."/>
        </authorList>
    </citation>
    <scope>NUCLEOTIDE SEQUENCE [LARGE SCALE GENOMIC DNA]</scope>
    <source>
        <strain evidence="8 9">DNF00314</strain>
    </source>
</reference>
<keyword evidence="5 6" id="KW-0501">Molybdenum cofactor biosynthesis</keyword>
<proteinExistence type="inferred from homology"/>
<dbReference type="eggNOG" id="COG0521">
    <property type="taxonomic scope" value="Bacteria"/>
</dbReference>
<evidence type="ECO:0000256" key="6">
    <source>
        <dbReference type="PIRNR" id="PIRNR006443"/>
    </source>
</evidence>
<feature type="domain" description="MoaB/Mog" evidence="7">
    <location>
        <begin position="14"/>
        <end position="159"/>
    </location>
</feature>
<dbReference type="PROSITE" id="PS01078">
    <property type="entry name" value="MOCF_BIOSYNTHESIS_1"/>
    <property type="match status" value="1"/>
</dbReference>
<dbReference type="InterPro" id="IPR001453">
    <property type="entry name" value="MoaB/Mog_dom"/>
</dbReference>
<organism evidence="8 9">
    <name type="scientific">Veillonella montpellierensis DNF00314</name>
    <dbReference type="NCBI Taxonomy" id="1401067"/>
    <lineage>
        <taxon>Bacteria</taxon>
        <taxon>Bacillati</taxon>
        <taxon>Bacillota</taxon>
        <taxon>Negativicutes</taxon>
        <taxon>Veillonellales</taxon>
        <taxon>Veillonellaceae</taxon>
        <taxon>Veillonella</taxon>
    </lineage>
</organism>
<comment type="caution">
    <text evidence="8">The sequence shown here is derived from an EMBL/GenBank/DDBJ whole genome shotgun (WGS) entry which is preliminary data.</text>
</comment>
<comment type="pathway">
    <text evidence="2 6">Cofactor biosynthesis; molybdopterin biosynthesis.</text>
</comment>
<dbReference type="EMBL" id="JRNT01000018">
    <property type="protein sequence ID" value="KGF47074.1"/>
    <property type="molecule type" value="Genomic_DNA"/>
</dbReference>
<dbReference type="PANTHER" id="PTHR43232:SF2">
    <property type="entry name" value="MOLYBDENUM COFACTOR BIOSYNTHESIS PROTEIN B"/>
    <property type="match status" value="1"/>
</dbReference>
<dbReference type="SUPFAM" id="SSF53218">
    <property type="entry name" value="Molybdenum cofactor biosynthesis proteins"/>
    <property type="match status" value="1"/>
</dbReference>
<dbReference type="InterPro" id="IPR036425">
    <property type="entry name" value="MoaB/Mog-like_dom_sf"/>
</dbReference>
<keyword evidence="9" id="KW-1185">Reference proteome</keyword>
<evidence type="ECO:0000313" key="8">
    <source>
        <dbReference type="EMBL" id="KGF47074.1"/>
    </source>
</evidence>
<dbReference type="GO" id="GO:0005829">
    <property type="term" value="C:cytosol"/>
    <property type="evidence" value="ECO:0007669"/>
    <property type="project" value="TreeGrafter"/>
</dbReference>
<evidence type="ECO:0000256" key="2">
    <source>
        <dbReference type="ARBA" id="ARBA00005046"/>
    </source>
</evidence>
<accession>A0A096CP24</accession>